<dbReference type="Proteomes" id="UP000053097">
    <property type="component" value="Unassembled WGS sequence"/>
</dbReference>
<gene>
    <name evidence="1" type="ORF">X777_11123</name>
</gene>
<organism evidence="1 2">
    <name type="scientific">Ooceraea biroi</name>
    <name type="common">Clonal raider ant</name>
    <name type="synonym">Cerapachys biroi</name>
    <dbReference type="NCBI Taxonomy" id="2015173"/>
    <lineage>
        <taxon>Eukaryota</taxon>
        <taxon>Metazoa</taxon>
        <taxon>Ecdysozoa</taxon>
        <taxon>Arthropoda</taxon>
        <taxon>Hexapoda</taxon>
        <taxon>Insecta</taxon>
        <taxon>Pterygota</taxon>
        <taxon>Neoptera</taxon>
        <taxon>Endopterygota</taxon>
        <taxon>Hymenoptera</taxon>
        <taxon>Apocrita</taxon>
        <taxon>Aculeata</taxon>
        <taxon>Formicoidea</taxon>
        <taxon>Formicidae</taxon>
        <taxon>Dorylinae</taxon>
        <taxon>Ooceraea</taxon>
    </lineage>
</organism>
<sequence>MDYDTLTRKAQNKGHMRILLLFTLWNFYIHGTNGIVGYDCGSANLNTTLSLLNVEDCNIPMTEPQVPKTYIQLLQLSKFESIEIKQCKVSINRFMYYCGMHSHISTVQNAQADYILDTTSSQCR</sequence>
<evidence type="ECO:0000313" key="2">
    <source>
        <dbReference type="Proteomes" id="UP000053097"/>
    </source>
</evidence>
<proteinExistence type="predicted"/>
<dbReference type="AlphaFoldDB" id="A0A026W4Z9"/>
<accession>A0A026W4Z9</accession>
<dbReference type="OrthoDB" id="7694428at2759"/>
<keyword evidence="2" id="KW-1185">Reference proteome</keyword>
<name>A0A026W4Z9_OOCBI</name>
<dbReference type="EMBL" id="KK107451">
    <property type="protein sequence ID" value="EZA50691.1"/>
    <property type="molecule type" value="Genomic_DNA"/>
</dbReference>
<evidence type="ECO:0000313" key="1">
    <source>
        <dbReference type="EMBL" id="EZA50691.1"/>
    </source>
</evidence>
<reference evidence="1 2" key="1">
    <citation type="journal article" date="2014" name="Curr. Biol.">
        <title>The genome of the clonal raider ant Cerapachys biroi.</title>
        <authorList>
            <person name="Oxley P.R."/>
            <person name="Ji L."/>
            <person name="Fetter-Pruneda I."/>
            <person name="McKenzie S.K."/>
            <person name="Li C."/>
            <person name="Hu H."/>
            <person name="Zhang G."/>
            <person name="Kronauer D.J."/>
        </authorList>
    </citation>
    <scope>NUCLEOTIDE SEQUENCE [LARGE SCALE GENOMIC DNA]</scope>
</reference>
<protein>
    <submittedName>
        <fullName evidence="1">Uncharacterized protein</fullName>
    </submittedName>
</protein>
<dbReference type="Pfam" id="PF24664">
    <property type="entry name" value="Monjiviricetes_fusion"/>
    <property type="match status" value="1"/>
</dbReference>